<feature type="transmembrane region" description="Helical" evidence="2">
    <location>
        <begin position="72"/>
        <end position="92"/>
    </location>
</feature>
<evidence type="ECO:0000313" key="4">
    <source>
        <dbReference type="EMBL" id="PXY46452.1"/>
    </source>
</evidence>
<keyword evidence="5" id="KW-1185">Reference proteome</keyword>
<dbReference type="OrthoDB" id="1494224at2"/>
<accession>A0A2V4C741</accession>
<keyword evidence="2" id="KW-0472">Membrane</keyword>
<comment type="caution">
    <text evidence="4">The sequence shown here is derived from an EMBL/GenBank/DDBJ whole genome shotgun (WGS) entry which is preliminary data.</text>
</comment>
<keyword evidence="2" id="KW-1133">Transmembrane helix</keyword>
<protein>
    <submittedName>
        <fullName evidence="4">Uncharacterized protein</fullName>
    </submittedName>
</protein>
<keyword evidence="2" id="KW-0812">Transmembrane</keyword>
<keyword evidence="3" id="KW-0732">Signal</keyword>
<feature type="signal peptide" evidence="3">
    <location>
        <begin position="1"/>
        <end position="17"/>
    </location>
</feature>
<evidence type="ECO:0000256" key="1">
    <source>
        <dbReference type="SAM" id="MobiDB-lite"/>
    </source>
</evidence>
<feature type="region of interest" description="Disordered" evidence="1">
    <location>
        <begin position="345"/>
        <end position="369"/>
    </location>
</feature>
<dbReference type="AlphaFoldDB" id="A0A2V4C741"/>
<evidence type="ECO:0000256" key="3">
    <source>
        <dbReference type="SAM" id="SignalP"/>
    </source>
</evidence>
<gene>
    <name evidence="4" type="ORF">DMB68_04540</name>
</gene>
<sequence length="369" mass="43493">MKKIVFLFLLLPIFSFSDNTIDSLRIVKNEIEIKNLQKSSNELQQKYDYQVKINEQTLNSISSQIGATSYNLSIFAFLFGLLAILLGVYVTWVERKIISLKDENEKLLKETKRTKGEVVAINDLIQKDIYGLFLKIKREETLHILDRLLKIPQDITNVCESLLSRELLPDDFIKLKNAFLALPENDEYGDEYKHSYKSLFFQHFFDMTLLDINLRKHMEKFIPIAISQSFENDIIFSSKNFIALLNKKGINEFSKEINEFFKGLSKYQFSKFTPVYDLFCENLKDKNLIFELFNEIKSIPENRIAKIEYGNSILNKFKQSDFTDDEKPILEELQQLKISQLKEEEEKIKKKKDEQEKKQQKEKAAERKK</sequence>
<evidence type="ECO:0000313" key="5">
    <source>
        <dbReference type="Proteomes" id="UP000247681"/>
    </source>
</evidence>
<dbReference type="EMBL" id="QJHL01000001">
    <property type="protein sequence ID" value="PXY46452.1"/>
    <property type="molecule type" value="Genomic_DNA"/>
</dbReference>
<organism evidence="4 5">
    <name type="scientific">Flavobacterium hydrophilum</name>
    <dbReference type="NCBI Taxonomy" id="2211445"/>
    <lineage>
        <taxon>Bacteria</taxon>
        <taxon>Pseudomonadati</taxon>
        <taxon>Bacteroidota</taxon>
        <taxon>Flavobacteriia</taxon>
        <taxon>Flavobacteriales</taxon>
        <taxon>Flavobacteriaceae</taxon>
        <taxon>Flavobacterium</taxon>
    </lineage>
</organism>
<evidence type="ECO:0000256" key="2">
    <source>
        <dbReference type="SAM" id="Phobius"/>
    </source>
</evidence>
<feature type="chain" id="PRO_5015837998" evidence="3">
    <location>
        <begin position="18"/>
        <end position="369"/>
    </location>
</feature>
<name>A0A2V4C741_9FLAO</name>
<dbReference type="RefSeq" id="WP_110345460.1">
    <property type="nucleotide sequence ID" value="NZ_QJHL01000001.1"/>
</dbReference>
<reference evidence="4 5" key="1">
    <citation type="submission" date="2018-05" db="EMBL/GenBank/DDBJ databases">
        <title>Flavobacterium sp. strain IMCC34758, incomplete genome.</title>
        <authorList>
            <person name="Joung Y."/>
        </authorList>
    </citation>
    <scope>NUCLEOTIDE SEQUENCE [LARGE SCALE GENOMIC DNA]</scope>
    <source>
        <strain evidence="4 5">IMCC34758</strain>
    </source>
</reference>
<dbReference type="Proteomes" id="UP000247681">
    <property type="component" value="Unassembled WGS sequence"/>
</dbReference>
<proteinExistence type="predicted"/>